<evidence type="ECO:0000313" key="2">
    <source>
        <dbReference type="EMBL" id="KGA16187.1"/>
    </source>
</evidence>
<dbReference type="AlphaFoldDB" id="A0A094PYJ0"/>
<dbReference type="EMBL" id="JNSL01000091">
    <property type="protein sequence ID" value="KGA16187.1"/>
    <property type="molecule type" value="Genomic_DNA"/>
</dbReference>
<dbReference type="InterPro" id="IPR054485">
    <property type="entry name" value="FlK-like_dom"/>
</dbReference>
<reference evidence="2" key="1">
    <citation type="submission" date="2014-06" db="EMBL/GenBank/DDBJ databases">
        <title>Key roles for freshwater Actinobacteria revealed by deep metagenomic sequencing.</title>
        <authorList>
            <person name="Ghai R."/>
            <person name="Mizuno C.M."/>
            <person name="Picazo A."/>
            <person name="Camacho A."/>
            <person name="Rodriguez-Valera F."/>
        </authorList>
    </citation>
    <scope>NUCLEOTIDE SEQUENCE</scope>
</reference>
<comment type="caution">
    <text evidence="2">The sequence shown here is derived from an EMBL/GenBank/DDBJ whole genome shotgun (WGS) entry which is preliminary data.</text>
</comment>
<dbReference type="PANTHER" id="PTHR36934">
    <property type="entry name" value="BLR0278 PROTEIN"/>
    <property type="match status" value="1"/>
</dbReference>
<dbReference type="Gene3D" id="3.10.129.10">
    <property type="entry name" value="Hotdog Thioesterase"/>
    <property type="match status" value="1"/>
</dbReference>
<proteinExistence type="predicted"/>
<protein>
    <recommendedName>
        <fullName evidence="1">Fluoroacetyl-CoA-specific thioesterase-like domain-containing protein</fullName>
    </recommendedName>
</protein>
<dbReference type="Pfam" id="PF22636">
    <property type="entry name" value="FlK"/>
    <property type="match status" value="1"/>
</dbReference>
<sequence length="136" mass="14167">MNSETVLGAIGMASLTVRPADTSVAQALNDLPILATPTLINIFEGACTAALSEHLDSGETSITSNFAVTTHASVGVGIEIRANATCIEIEGSICKFNIEVHQGTRLIASGAIERKIVDRVSFAARIAAESISREAI</sequence>
<evidence type="ECO:0000259" key="1">
    <source>
        <dbReference type="Pfam" id="PF22636"/>
    </source>
</evidence>
<dbReference type="InterPro" id="IPR025540">
    <property type="entry name" value="FlK"/>
</dbReference>
<dbReference type="PANTHER" id="PTHR36934:SF1">
    <property type="entry name" value="THIOESTERASE DOMAIN-CONTAINING PROTEIN"/>
    <property type="match status" value="1"/>
</dbReference>
<feature type="domain" description="Fluoroacetyl-CoA-specific thioesterase-like" evidence="1">
    <location>
        <begin position="21"/>
        <end position="119"/>
    </location>
</feature>
<dbReference type="SUPFAM" id="SSF54637">
    <property type="entry name" value="Thioesterase/thiol ester dehydrase-isomerase"/>
    <property type="match status" value="1"/>
</dbReference>
<gene>
    <name evidence="2" type="ORF">GM51_13095</name>
</gene>
<accession>A0A094PYJ0</accession>
<dbReference type="InterPro" id="IPR029069">
    <property type="entry name" value="HotDog_dom_sf"/>
</dbReference>
<name>A0A094PYJ0_9ZZZZ</name>
<organism evidence="2">
    <name type="scientific">freshwater metagenome</name>
    <dbReference type="NCBI Taxonomy" id="449393"/>
    <lineage>
        <taxon>unclassified sequences</taxon>
        <taxon>metagenomes</taxon>
        <taxon>ecological metagenomes</taxon>
    </lineage>
</organism>